<evidence type="ECO:0000313" key="3">
    <source>
        <dbReference type="Proteomes" id="UP000316639"/>
    </source>
</evidence>
<feature type="region of interest" description="Disordered" evidence="1">
    <location>
        <begin position="191"/>
        <end position="234"/>
    </location>
</feature>
<comment type="caution">
    <text evidence="2">The sequence shown here is derived from an EMBL/GenBank/DDBJ whole genome shotgun (WGS) entry which is preliminary data.</text>
</comment>
<accession>A0A563EMJ8</accession>
<evidence type="ECO:0000313" key="2">
    <source>
        <dbReference type="EMBL" id="TWP48416.1"/>
    </source>
</evidence>
<dbReference type="InterPro" id="IPR035437">
    <property type="entry name" value="SNase_OB-fold_sf"/>
</dbReference>
<dbReference type="OrthoDB" id="3695743at2"/>
<evidence type="ECO:0008006" key="4">
    <source>
        <dbReference type="Google" id="ProtNLM"/>
    </source>
</evidence>
<dbReference type="AlphaFoldDB" id="A0A563EMJ8"/>
<dbReference type="SUPFAM" id="SSF50199">
    <property type="entry name" value="Staphylococcal nuclease"/>
    <property type="match status" value="1"/>
</dbReference>
<dbReference type="Proteomes" id="UP000316639">
    <property type="component" value="Unassembled WGS sequence"/>
</dbReference>
<dbReference type="EMBL" id="VOBR01000020">
    <property type="protein sequence ID" value="TWP48416.1"/>
    <property type="molecule type" value="Genomic_DNA"/>
</dbReference>
<organism evidence="2 3">
    <name type="scientific">Lentzea tibetensis</name>
    <dbReference type="NCBI Taxonomy" id="2591470"/>
    <lineage>
        <taxon>Bacteria</taxon>
        <taxon>Bacillati</taxon>
        <taxon>Actinomycetota</taxon>
        <taxon>Actinomycetes</taxon>
        <taxon>Pseudonocardiales</taxon>
        <taxon>Pseudonocardiaceae</taxon>
        <taxon>Lentzea</taxon>
    </lineage>
</organism>
<evidence type="ECO:0000256" key="1">
    <source>
        <dbReference type="SAM" id="MobiDB-lite"/>
    </source>
</evidence>
<proteinExistence type="predicted"/>
<reference evidence="2 3" key="1">
    <citation type="submission" date="2019-07" db="EMBL/GenBank/DDBJ databases">
        <title>Lentzea xizangensis sp. nov., isolated from Qinghai-Tibetan Plateau Soils.</title>
        <authorList>
            <person name="Huang J."/>
        </authorList>
    </citation>
    <scope>NUCLEOTIDE SEQUENCE [LARGE SCALE GENOMIC DNA]</scope>
    <source>
        <strain evidence="2 3">FXJ1.1311</strain>
    </source>
</reference>
<name>A0A563EMJ8_9PSEU</name>
<dbReference type="Gene3D" id="2.40.50.90">
    <property type="match status" value="1"/>
</dbReference>
<protein>
    <recommendedName>
        <fullName evidence="4">TNase-like domain-containing protein</fullName>
    </recommendedName>
</protein>
<feature type="compositionally biased region" description="Low complexity" evidence="1">
    <location>
        <begin position="191"/>
        <end position="219"/>
    </location>
</feature>
<dbReference type="RefSeq" id="WP_146356115.1">
    <property type="nucleotide sequence ID" value="NZ_VOBR01000020.1"/>
</dbReference>
<gene>
    <name evidence="2" type="ORF">FKR81_27860</name>
</gene>
<keyword evidence="3" id="KW-1185">Reference proteome</keyword>
<sequence length="280" mass="29688">MPSTGIVRRFWWRINQRARLAVACLGILTALVTTGTVGFGGEVVPQERESAGLEEAMHRGDSLEVTVHTVSDVDLFEGVEPATGLAFRARVAGLRQIADCGPAESRSVAQSLLRGKNVWLVVKSDDVSGNDRIAVDVRLPDGADYARTIVHEGAASADLSAREELAPVESAARQEHRGLWAAGCAPDAATATATSAPSSSAPSPTVTTTTTTTTTTESSAPPPSSEPATATSRPPADDAWVRFVVGKRCFFEGVRKRSPKGNVVVCGRNGKNQLRWRRAD</sequence>